<protein>
    <submittedName>
        <fullName evidence="2">Uncharacterized protein</fullName>
    </submittedName>
</protein>
<gene>
    <name evidence="2" type="ORF">TCEB3V08_LOCUS9915</name>
</gene>
<reference evidence="2" key="1">
    <citation type="submission" date="2020-11" db="EMBL/GenBank/DDBJ databases">
        <authorList>
            <person name="Tran Van P."/>
        </authorList>
    </citation>
    <scope>NUCLEOTIDE SEQUENCE</scope>
</reference>
<feature type="region of interest" description="Disordered" evidence="1">
    <location>
        <begin position="182"/>
        <end position="207"/>
    </location>
</feature>
<proteinExistence type="predicted"/>
<dbReference type="AlphaFoldDB" id="A0A7R9D8K1"/>
<evidence type="ECO:0000313" key="2">
    <source>
        <dbReference type="EMBL" id="CAD7409191.1"/>
    </source>
</evidence>
<name>A0A7R9D8K1_TIMCR</name>
<organism evidence="2">
    <name type="scientific">Timema cristinae</name>
    <name type="common">Walking stick</name>
    <dbReference type="NCBI Taxonomy" id="61476"/>
    <lineage>
        <taxon>Eukaryota</taxon>
        <taxon>Metazoa</taxon>
        <taxon>Ecdysozoa</taxon>
        <taxon>Arthropoda</taxon>
        <taxon>Hexapoda</taxon>
        <taxon>Insecta</taxon>
        <taxon>Pterygota</taxon>
        <taxon>Neoptera</taxon>
        <taxon>Polyneoptera</taxon>
        <taxon>Phasmatodea</taxon>
        <taxon>Timematodea</taxon>
        <taxon>Timematoidea</taxon>
        <taxon>Timematidae</taxon>
        <taxon>Timema</taxon>
    </lineage>
</organism>
<sequence length="207" mass="23101">METFTTAHGDVQCIKARLCEVWELNDFAVDCRDMWSTLVAKYCNHFINTVDADVCNTIAETNGLVDLKQPTGYWVVGVQVPWLVDVLRTRCVTAAMPRATKKTSDLHGTLASLYTDQFRWDILKSTTVFLLAVRLYRQLDGKPSYPWELSQGRRLAPDNPFVKGHPALTLPGQEGPLRLLFPCQGQHGSHPRGEGNGGPTPVNPPLR</sequence>
<accession>A0A7R9D8K1</accession>
<evidence type="ECO:0000256" key="1">
    <source>
        <dbReference type="SAM" id="MobiDB-lite"/>
    </source>
</evidence>
<dbReference type="EMBL" id="OC320982">
    <property type="protein sequence ID" value="CAD7409191.1"/>
    <property type="molecule type" value="Genomic_DNA"/>
</dbReference>